<protein>
    <submittedName>
        <fullName evidence="1">Fungal-specific transcription factor domain-containing protein</fullName>
    </submittedName>
</protein>
<gene>
    <name evidence="1" type="ORF">V1517DRAFT_326036</name>
</gene>
<dbReference type="Proteomes" id="UP001489719">
    <property type="component" value="Unassembled WGS sequence"/>
</dbReference>
<dbReference type="EMBL" id="MU970095">
    <property type="protein sequence ID" value="KAK9321575.1"/>
    <property type="molecule type" value="Genomic_DNA"/>
</dbReference>
<accession>A0ACC3TK51</accession>
<organism evidence="1 2">
    <name type="scientific">Lipomyces orientalis</name>
    <dbReference type="NCBI Taxonomy" id="1233043"/>
    <lineage>
        <taxon>Eukaryota</taxon>
        <taxon>Fungi</taxon>
        <taxon>Dikarya</taxon>
        <taxon>Ascomycota</taxon>
        <taxon>Saccharomycotina</taxon>
        <taxon>Lipomycetes</taxon>
        <taxon>Lipomycetales</taxon>
        <taxon>Lipomycetaceae</taxon>
        <taxon>Lipomyces</taxon>
    </lineage>
</organism>
<evidence type="ECO:0000313" key="2">
    <source>
        <dbReference type="Proteomes" id="UP001489719"/>
    </source>
</evidence>
<sequence>MPSPVVGDNNAQSSGSSKRKGLRSSIACTRCNISKCKCDVASRGSPCSRCKKRNYSDCTPIQSRRGTYERKTSHNRQLSSVLNPSEILDSSSANADISTFPDTSTFAKSSSSLPIVSNCTISPDQAIEGTKAQLSLRSSASPPLPTVAETTTLDNPPLEGSGQDDMDLIELTEQLDAEEVINFINRPSYEMVLTRELSTSPDAWVNPSLVSTIGSGTIKSLLNHAMQSYDAQQSKEWSIYFKSFFDNVAATAGKRTILYFGESFPVSWLLQHLQKIKGQIRIERPRITEVHVPPGKHPPDVEEAKIAYLSSQGCFIKPPPEVVHQLFATYFETVHNVYPILNRNDFMNQYKANHVPWLLFHSILFAASSYCRISLLCSDGLYRTRREARMNFYRRAKSLFDLSYEKNKIALIQSALLLSFWGGSPDDYWNSISWINMAVNIAESLGMHRSTSTLDIAVDERALWRRIWWCLVARDSFCASLQGKPLRINLSQCDVEPLSLADFDSDCNPPGTDIWGTRCIEHALYVIENCKLSLILRTIVQARDTRYIDTEFVLHMHKELQDWVHQMPDQLKVHLVSPESPAYVFCAALSLVYNHHLIYLHQTAPPECEISLPVAKEAVSNIAEFGSTLVTLSVIPFIPQDSLASFFMAIVMLFTQMQDEKSEDRMGLLRMQLNVCEMIVHQSQDHWDHADWILAISESLRQKLDSGSDKQESNNLPTKMLTACGSRSDDLNVTSGSNIIGPKTSTCDMGMDESAQGHDLPNYLAISTEGETSLQGLNVWSLLEGYSSAVGT</sequence>
<comment type="caution">
    <text evidence="1">The sequence shown here is derived from an EMBL/GenBank/DDBJ whole genome shotgun (WGS) entry which is preliminary data.</text>
</comment>
<proteinExistence type="predicted"/>
<keyword evidence="2" id="KW-1185">Reference proteome</keyword>
<name>A0ACC3TK51_9ASCO</name>
<reference evidence="2" key="1">
    <citation type="journal article" date="2024" name="Front. Bioeng. Biotechnol.">
        <title>Genome-scale model development and genomic sequencing of the oleaginous clade Lipomyces.</title>
        <authorList>
            <person name="Czajka J.J."/>
            <person name="Han Y."/>
            <person name="Kim J."/>
            <person name="Mondo S.J."/>
            <person name="Hofstad B.A."/>
            <person name="Robles A."/>
            <person name="Haridas S."/>
            <person name="Riley R."/>
            <person name="LaButti K."/>
            <person name="Pangilinan J."/>
            <person name="Andreopoulos W."/>
            <person name="Lipzen A."/>
            <person name="Yan J."/>
            <person name="Wang M."/>
            <person name="Ng V."/>
            <person name="Grigoriev I.V."/>
            <person name="Spatafora J.W."/>
            <person name="Magnuson J.K."/>
            <person name="Baker S.E."/>
            <person name="Pomraning K.R."/>
        </authorList>
    </citation>
    <scope>NUCLEOTIDE SEQUENCE [LARGE SCALE GENOMIC DNA]</scope>
    <source>
        <strain evidence="2">CBS 10300</strain>
    </source>
</reference>
<evidence type="ECO:0000313" key="1">
    <source>
        <dbReference type="EMBL" id="KAK9321575.1"/>
    </source>
</evidence>